<sequence>MAAATAAAAALASPAGLSTSLARRGLVSFAPALRPGPDRSSRAVALLGVRTHVTAVDQAIVKGDTKLEGPVVVVTGASRGIGKATALALGKAGCKVTSLSNLLINIEKFIKCVLVNYARSSKEAEEVSKEIEASGGQAITFGGDVSKEADVESMIKVAVDTWGTIDVLVNNAGITRDTLLMRMKKSQWQDVIDLNLTGVFLCTQAATKVMMKKKKGRIINIASVVGLTGNAGQANYAAAKAGVIGFTKTVAREYASRNINANVIAPGFIASDMTAELGEELEKKILSTIPLGRYGRPEDVAGLVEFLALSPAASYITGQVLTIDGGMVM</sequence>
<gene>
    <name evidence="17" type="primary">LOC100274506</name>
    <name evidence="16" type="ORF">ZEAMMB73_Zm00001d016550</name>
</gene>
<evidence type="ECO:0000256" key="9">
    <source>
        <dbReference type="ARBA" id="ARBA00023160"/>
    </source>
</evidence>
<feature type="active site" description="Proton acceptor" evidence="11">
    <location>
        <position position="236"/>
    </location>
</feature>
<dbReference type="PANTHER" id="PTHR42879">
    <property type="entry name" value="3-OXOACYL-(ACYL-CARRIER-PROTEIN) REDUCTASE"/>
    <property type="match status" value="1"/>
</dbReference>
<dbReference type="EMBL" id="CM000781">
    <property type="protein sequence ID" value="AQK71141.1"/>
    <property type="molecule type" value="Genomic_DNA"/>
</dbReference>
<dbReference type="InterPro" id="IPR036291">
    <property type="entry name" value="NAD(P)-bd_dom_sf"/>
</dbReference>
<dbReference type="CDD" id="cd05333">
    <property type="entry name" value="BKR_SDR_c"/>
    <property type="match status" value="1"/>
</dbReference>
<dbReference type="NCBIfam" id="TIGR01830">
    <property type="entry name" value="3oxo_ACP_reduc"/>
    <property type="match status" value="1"/>
</dbReference>
<dbReference type="AlphaFoldDB" id="A0A1D6H8U6"/>
<evidence type="ECO:0000256" key="8">
    <source>
        <dbReference type="ARBA" id="ARBA00023002"/>
    </source>
</evidence>
<feature type="binding site" evidence="12">
    <location>
        <position position="171"/>
    </location>
    <ligand>
        <name>NADP(+)</name>
        <dbReference type="ChEBI" id="CHEBI:58349"/>
    </ligand>
</feature>
<dbReference type="GO" id="GO:0006633">
    <property type="term" value="P:fatty acid biosynthetic process"/>
    <property type="evidence" value="ECO:0007669"/>
    <property type="project" value="UniProtKB-UniPathway"/>
</dbReference>
<dbReference type="OrthoDB" id="1393670at2759"/>
<evidence type="ECO:0000256" key="2">
    <source>
        <dbReference type="ARBA" id="ARBA00006484"/>
    </source>
</evidence>
<comment type="pathway">
    <text evidence="1 14">Lipid metabolism; fatty acid biosynthesis.</text>
</comment>
<evidence type="ECO:0000256" key="14">
    <source>
        <dbReference type="RuleBase" id="RU366074"/>
    </source>
</evidence>
<evidence type="ECO:0000256" key="4">
    <source>
        <dbReference type="ARBA" id="ARBA00022516"/>
    </source>
</evidence>
<evidence type="ECO:0000313" key="17">
    <source>
        <dbReference type="EnsemblPlants" id="Zm00001eb241560_P002"/>
    </source>
</evidence>
<accession>A0A1D6H8U6</accession>
<dbReference type="PANTHER" id="PTHR42879:SF2">
    <property type="entry name" value="3-OXOACYL-[ACYL-CARRIER-PROTEIN] REDUCTASE FABG"/>
    <property type="match status" value="1"/>
</dbReference>
<dbReference type="STRING" id="4577.A0A1D6H8U6"/>
<dbReference type="NCBIfam" id="NF009466">
    <property type="entry name" value="PRK12826.1-2"/>
    <property type="match status" value="1"/>
</dbReference>
<dbReference type="GO" id="GO:0009507">
    <property type="term" value="C:chloroplast"/>
    <property type="evidence" value="ECO:0007669"/>
    <property type="project" value="UniProtKB-SubCell"/>
</dbReference>
<dbReference type="InterPro" id="IPR011284">
    <property type="entry name" value="3oxo_ACP_reduc"/>
</dbReference>
<dbReference type="IntAct" id="A0A1D6H8U6">
    <property type="interactions" value="3"/>
</dbReference>
<dbReference type="GO" id="GO:0004316">
    <property type="term" value="F:3-oxoacyl-[acyl-carrier-protein] reductase (NADPH) activity"/>
    <property type="evidence" value="ECO:0007669"/>
    <property type="project" value="UniProtKB-UniRule"/>
</dbReference>
<dbReference type="PRINTS" id="PR00080">
    <property type="entry name" value="SDRFAMILY"/>
</dbReference>
<evidence type="ECO:0000256" key="7">
    <source>
        <dbReference type="ARBA" id="ARBA00022832"/>
    </source>
</evidence>
<evidence type="ECO:0000256" key="5">
    <source>
        <dbReference type="ARBA" id="ARBA00022528"/>
    </source>
</evidence>
<dbReference type="InterPro" id="IPR002347">
    <property type="entry name" value="SDR_fam"/>
</dbReference>
<evidence type="ECO:0000256" key="11">
    <source>
        <dbReference type="PIRSR" id="PIRSR611284-1"/>
    </source>
</evidence>
<protein>
    <recommendedName>
        <fullName evidence="3 14">3-oxoacyl-[acyl-carrier-protein] reductase</fullName>
        <ecNumber evidence="3 14">1.1.1.100</ecNumber>
    </recommendedName>
</protein>
<dbReference type="Pfam" id="PF00106">
    <property type="entry name" value="adh_short"/>
    <property type="match status" value="1"/>
</dbReference>
<dbReference type="EC" id="1.1.1.100" evidence="3 14"/>
<feature type="binding site" evidence="12">
    <location>
        <begin position="76"/>
        <end position="79"/>
    </location>
    <ligand>
        <name>NADP(+)</name>
        <dbReference type="ChEBI" id="CHEBI:58349"/>
    </ligand>
</feature>
<dbReference type="GO" id="GO:0051287">
    <property type="term" value="F:NAD binding"/>
    <property type="evidence" value="ECO:0007669"/>
    <property type="project" value="UniProtKB-UniRule"/>
</dbReference>
<keyword evidence="5" id="KW-0150">Chloroplast</keyword>
<comment type="catalytic activity">
    <reaction evidence="10 14">
        <text>a (3R)-hydroxyacyl-[ACP] + NADP(+) = a 3-oxoacyl-[ACP] + NADPH + H(+)</text>
        <dbReference type="Rhea" id="RHEA:17397"/>
        <dbReference type="Rhea" id="RHEA-COMP:9916"/>
        <dbReference type="Rhea" id="RHEA-COMP:9945"/>
        <dbReference type="ChEBI" id="CHEBI:15378"/>
        <dbReference type="ChEBI" id="CHEBI:57783"/>
        <dbReference type="ChEBI" id="CHEBI:58349"/>
        <dbReference type="ChEBI" id="CHEBI:78776"/>
        <dbReference type="ChEBI" id="CHEBI:78827"/>
        <dbReference type="EC" id="1.1.1.100"/>
    </reaction>
</comment>
<dbReference type="SMR" id="A0A1D6H8U6"/>
<dbReference type="ExpressionAtlas" id="A0A1D6H8U6">
    <property type="expression patterns" value="baseline and differential"/>
</dbReference>
<organism evidence="16">
    <name type="scientific">Zea mays</name>
    <name type="common">Maize</name>
    <dbReference type="NCBI Taxonomy" id="4577"/>
    <lineage>
        <taxon>Eukaryota</taxon>
        <taxon>Viridiplantae</taxon>
        <taxon>Streptophyta</taxon>
        <taxon>Embryophyta</taxon>
        <taxon>Tracheophyta</taxon>
        <taxon>Spermatophyta</taxon>
        <taxon>Magnoliopsida</taxon>
        <taxon>Liliopsida</taxon>
        <taxon>Poales</taxon>
        <taxon>Poaceae</taxon>
        <taxon>PACMAD clade</taxon>
        <taxon>Panicoideae</taxon>
        <taxon>Andropogonodae</taxon>
        <taxon>Andropogoneae</taxon>
        <taxon>Tripsacinae</taxon>
        <taxon>Zea</taxon>
    </lineage>
</organism>
<dbReference type="InterPro" id="IPR020904">
    <property type="entry name" value="Sc_DH/Rdtase_CS"/>
</dbReference>
<dbReference type="UniPathway" id="UPA00094"/>
<evidence type="ECO:0000256" key="1">
    <source>
        <dbReference type="ARBA" id="ARBA00005194"/>
    </source>
</evidence>
<keyword evidence="14" id="KW-0443">Lipid metabolism</keyword>
<reference evidence="16" key="2">
    <citation type="submission" date="2015-12" db="EMBL/GenBank/DDBJ databases">
        <title>Update maize B73 reference genome by single molecule sequencing technologies.</title>
        <authorList>
            <consortium name="Maize Genome Sequencing Project"/>
            <person name="Ware D."/>
        </authorList>
    </citation>
    <scope>NUCLEOTIDE SEQUENCE</scope>
    <source>
        <tissue evidence="16">Seedling</tissue>
    </source>
</reference>
<dbReference type="SUPFAM" id="SSF51735">
    <property type="entry name" value="NAD(P)-binding Rossmann-fold domains"/>
    <property type="match status" value="1"/>
</dbReference>
<keyword evidence="12 14" id="KW-0521">NADP</keyword>
<reference evidence="17" key="3">
    <citation type="submission" date="2019-07" db="EMBL/GenBank/DDBJ databases">
        <authorList>
            <person name="Seetharam A."/>
            <person name="Woodhouse M."/>
            <person name="Cannon E."/>
        </authorList>
    </citation>
    <scope>NUCLEOTIDE SEQUENCE [LARGE SCALE GENOMIC DNA]</scope>
    <source>
        <strain evidence="17">cv. B73</strain>
    </source>
</reference>
<dbReference type="EnsemblPlants" id="Zm00001eb241560_T002">
    <property type="protein sequence ID" value="Zm00001eb241560_P002"/>
    <property type="gene ID" value="Zm00001eb241560"/>
</dbReference>
<dbReference type="Gene3D" id="3.40.50.720">
    <property type="entry name" value="NAD(P)-binding Rossmann-like Domain"/>
    <property type="match status" value="1"/>
</dbReference>
<dbReference type="Proteomes" id="UP000007305">
    <property type="component" value="Chromosome 5"/>
</dbReference>
<feature type="binding site" evidence="12">
    <location>
        <position position="269"/>
    </location>
    <ligand>
        <name>NADP(+)</name>
        <dbReference type="ChEBI" id="CHEBI:58349"/>
    </ligand>
</feature>
<keyword evidence="4 14" id="KW-0444">Lipid biosynthesis</keyword>
<feature type="domain" description="Ketoreductase" evidence="15">
    <location>
        <begin position="70"/>
        <end position="267"/>
    </location>
</feature>
<evidence type="ECO:0000256" key="13">
    <source>
        <dbReference type="RuleBase" id="RU000363"/>
    </source>
</evidence>
<dbReference type="Gramene" id="Zm00001eb241560_T002">
    <property type="protein sequence ID" value="Zm00001eb241560_P002"/>
    <property type="gene ID" value="Zm00001eb241560"/>
</dbReference>
<dbReference type="FunFam" id="3.40.50.720:FF:000194">
    <property type="entry name" value="3-oxoacyl-[acyl-carrier-protein] reductase, chloroplastic"/>
    <property type="match status" value="1"/>
</dbReference>
<dbReference type="PROSITE" id="PS00061">
    <property type="entry name" value="ADH_SHORT"/>
    <property type="match status" value="1"/>
</dbReference>
<feature type="binding site" evidence="12">
    <location>
        <begin position="236"/>
        <end position="240"/>
    </location>
    <ligand>
        <name>NADP(+)</name>
        <dbReference type="ChEBI" id="CHEBI:58349"/>
    </ligand>
</feature>
<evidence type="ECO:0000256" key="3">
    <source>
        <dbReference type="ARBA" id="ARBA00012948"/>
    </source>
</evidence>
<dbReference type="InterPro" id="IPR050259">
    <property type="entry name" value="SDR"/>
</dbReference>
<name>A0A1D6H8U6_MAIZE</name>
<dbReference type="OMA" id="LFGVQCD"/>
<proteinExistence type="evidence at protein level"/>
<keyword evidence="9 14" id="KW-0275">Fatty acid biosynthesis</keyword>
<evidence type="ECO:0000256" key="12">
    <source>
        <dbReference type="PIRSR" id="PIRSR611284-2"/>
    </source>
</evidence>
<evidence type="ECO:0000313" key="16">
    <source>
        <dbReference type="EMBL" id="AQK71141.1"/>
    </source>
</evidence>
<dbReference type="PRINTS" id="PR00081">
    <property type="entry name" value="GDHRDH"/>
</dbReference>
<dbReference type="InterPro" id="IPR057326">
    <property type="entry name" value="KR_dom"/>
</dbReference>
<reference evidence="17" key="4">
    <citation type="submission" date="2021-05" db="UniProtKB">
        <authorList>
            <consortium name="EnsemblPlants"/>
        </authorList>
    </citation>
    <scope>IDENTIFICATION</scope>
    <source>
        <strain evidence="17">cv. B73</strain>
    </source>
</reference>
<keyword evidence="6" id="KW-0934">Plastid</keyword>
<keyword evidence="8 14" id="KW-0560">Oxidoreductase</keyword>
<evidence type="ECO:0007829" key="19">
    <source>
        <dbReference type="PeptideAtlas" id="A0A1D6H8U6"/>
    </source>
</evidence>
<evidence type="ECO:0000313" key="18">
    <source>
        <dbReference type="Proteomes" id="UP000007305"/>
    </source>
</evidence>
<comment type="subcellular location">
    <subcellularLocation>
        <location evidence="14">Plastid</location>
        <location evidence="14">Chloroplast</location>
    </subcellularLocation>
    <subcellularLocation>
        <location evidence="14">Plastid</location>
    </subcellularLocation>
    <text evidence="14">And non-photosynthetic plastids.</text>
</comment>
<comment type="subunit">
    <text evidence="14">Homotetramer.</text>
</comment>
<keyword evidence="18" id="KW-1185">Reference proteome</keyword>
<reference evidence="18" key="1">
    <citation type="journal article" date="2009" name="Science">
        <title>The B73 maize genome: complexity, diversity, and dynamics.</title>
        <authorList>
            <person name="Schnable P.S."/>
            <person name="Ware D."/>
            <person name="Fulton R.S."/>
            <person name="Stein J.C."/>
            <person name="Wei F."/>
            <person name="Pasternak S."/>
            <person name="Liang C."/>
            <person name="Zhang J."/>
            <person name="Fulton L."/>
            <person name="Graves T.A."/>
            <person name="Minx P."/>
            <person name="Reily A.D."/>
            <person name="Courtney L."/>
            <person name="Kruchowski S.S."/>
            <person name="Tomlinson C."/>
            <person name="Strong C."/>
            <person name="Delehaunty K."/>
            <person name="Fronick C."/>
            <person name="Courtney B."/>
            <person name="Rock S.M."/>
            <person name="Belter E."/>
            <person name="Du F."/>
            <person name="Kim K."/>
            <person name="Abbott R.M."/>
            <person name="Cotton M."/>
            <person name="Levy A."/>
            <person name="Marchetto P."/>
            <person name="Ochoa K."/>
            <person name="Jackson S.M."/>
            <person name="Gillam B."/>
            <person name="Chen W."/>
            <person name="Yan L."/>
            <person name="Higginbotham J."/>
            <person name="Cardenas M."/>
            <person name="Waligorski J."/>
            <person name="Applebaum E."/>
            <person name="Phelps L."/>
            <person name="Falcone J."/>
            <person name="Kanchi K."/>
            <person name="Thane T."/>
            <person name="Scimone A."/>
            <person name="Thane N."/>
            <person name="Henke J."/>
            <person name="Wang T."/>
            <person name="Ruppert J."/>
            <person name="Shah N."/>
            <person name="Rotter K."/>
            <person name="Hodges J."/>
            <person name="Ingenthron E."/>
            <person name="Cordes M."/>
            <person name="Kohlberg S."/>
            <person name="Sgro J."/>
            <person name="Delgado B."/>
            <person name="Mead K."/>
            <person name="Chinwalla A."/>
            <person name="Leonard S."/>
            <person name="Crouse K."/>
            <person name="Collura K."/>
            <person name="Kudrna D."/>
            <person name="Currie J."/>
            <person name="He R."/>
            <person name="Angelova A."/>
            <person name="Rajasekar S."/>
            <person name="Mueller T."/>
            <person name="Lomeli R."/>
            <person name="Scara G."/>
            <person name="Ko A."/>
            <person name="Delaney K."/>
            <person name="Wissotski M."/>
            <person name="Lopez G."/>
            <person name="Campos D."/>
            <person name="Braidotti M."/>
            <person name="Ashley E."/>
            <person name="Golser W."/>
            <person name="Kim H."/>
            <person name="Lee S."/>
            <person name="Lin J."/>
            <person name="Dujmic Z."/>
            <person name="Kim W."/>
            <person name="Talag J."/>
            <person name="Zuccolo A."/>
            <person name="Fan C."/>
            <person name="Sebastian A."/>
            <person name="Kramer M."/>
            <person name="Spiegel L."/>
            <person name="Nascimento L."/>
            <person name="Zutavern T."/>
            <person name="Miller B."/>
            <person name="Ambroise C."/>
            <person name="Muller S."/>
            <person name="Spooner W."/>
            <person name="Narechania A."/>
            <person name="Ren L."/>
            <person name="Wei S."/>
            <person name="Kumari S."/>
            <person name="Faga B."/>
            <person name="Levy M.J."/>
            <person name="McMahan L."/>
            <person name="Van Buren P."/>
            <person name="Vaughn M.W."/>
            <person name="Ying K."/>
            <person name="Yeh C.-T."/>
            <person name="Emrich S.J."/>
            <person name="Jia Y."/>
            <person name="Kalyanaraman A."/>
            <person name="Hsia A.-P."/>
            <person name="Barbazuk W.B."/>
            <person name="Baucom R.S."/>
            <person name="Brutnell T.P."/>
            <person name="Carpita N.C."/>
            <person name="Chaparro C."/>
            <person name="Chia J.-M."/>
            <person name="Deragon J.-M."/>
            <person name="Estill J.C."/>
            <person name="Fu Y."/>
            <person name="Jeddeloh J.A."/>
            <person name="Han Y."/>
            <person name="Lee H."/>
            <person name="Li P."/>
            <person name="Lisch D.R."/>
            <person name="Liu S."/>
            <person name="Liu Z."/>
            <person name="Nagel D.H."/>
            <person name="McCann M.C."/>
            <person name="SanMiguel P."/>
            <person name="Myers A.M."/>
            <person name="Nettleton D."/>
            <person name="Nguyen J."/>
            <person name="Penning B.W."/>
            <person name="Ponnala L."/>
            <person name="Schneider K.L."/>
            <person name="Schwartz D.C."/>
            <person name="Sharma A."/>
            <person name="Soderlund C."/>
            <person name="Springer N.M."/>
            <person name="Sun Q."/>
            <person name="Wang H."/>
            <person name="Waterman M."/>
            <person name="Westerman R."/>
            <person name="Wolfgruber T.K."/>
            <person name="Yang L."/>
            <person name="Yu Y."/>
            <person name="Zhang L."/>
            <person name="Zhou S."/>
            <person name="Zhu Q."/>
            <person name="Bennetzen J.L."/>
            <person name="Dawe R.K."/>
            <person name="Jiang J."/>
            <person name="Jiang N."/>
            <person name="Presting G.G."/>
            <person name="Wessler S.R."/>
            <person name="Aluru S."/>
            <person name="Martienssen R.A."/>
            <person name="Clifton S.W."/>
            <person name="McCombie W.R."/>
            <person name="Wing R.A."/>
            <person name="Wilson R.K."/>
        </authorList>
    </citation>
    <scope>NUCLEOTIDE SEQUENCE [LARGE SCALE GENOMIC DNA]</scope>
    <source>
        <strain evidence="18">cv. B73</strain>
    </source>
</reference>
<evidence type="ECO:0000256" key="6">
    <source>
        <dbReference type="ARBA" id="ARBA00022640"/>
    </source>
</evidence>
<keyword evidence="7 14" id="KW-0276">Fatty acid metabolism</keyword>
<keyword evidence="19" id="KW-1267">Proteomics identification</keyword>
<comment type="similarity">
    <text evidence="2 13">Belongs to the short-chain dehydrogenases/reductases (SDR) family.</text>
</comment>
<evidence type="ECO:0000256" key="10">
    <source>
        <dbReference type="ARBA" id="ARBA00048508"/>
    </source>
</evidence>
<dbReference type="Pfam" id="PF13561">
    <property type="entry name" value="adh_short_C2"/>
    <property type="match status" value="1"/>
</dbReference>
<dbReference type="SMART" id="SM00822">
    <property type="entry name" value="PKS_KR"/>
    <property type="match status" value="1"/>
</dbReference>
<evidence type="ECO:0000259" key="15">
    <source>
        <dbReference type="SMART" id="SM00822"/>
    </source>
</evidence>